<dbReference type="SUPFAM" id="SSF50677">
    <property type="entry name" value="ValRS/IleRS/LeuRS editing domain"/>
    <property type="match status" value="1"/>
</dbReference>
<dbReference type="GO" id="GO:0032543">
    <property type="term" value="P:mitochondrial translation"/>
    <property type="evidence" value="ECO:0007669"/>
    <property type="project" value="TreeGrafter"/>
</dbReference>
<dbReference type="Gene3D" id="3.40.50.620">
    <property type="entry name" value="HUPs"/>
    <property type="match status" value="2"/>
</dbReference>
<dbReference type="EMBL" id="KV891476">
    <property type="protein sequence ID" value="OON23896.1"/>
    <property type="molecule type" value="Genomic_DNA"/>
</dbReference>
<dbReference type="GO" id="GO:0002161">
    <property type="term" value="F:aminoacyl-tRNA deacylase activity"/>
    <property type="evidence" value="ECO:0007669"/>
    <property type="project" value="InterPro"/>
</dbReference>
<dbReference type="PANTHER" id="PTHR42765">
    <property type="entry name" value="SOLEUCYL-TRNA SYNTHETASE"/>
    <property type="match status" value="1"/>
</dbReference>
<evidence type="ECO:0000256" key="2">
    <source>
        <dbReference type="ARBA" id="ARBA00013165"/>
    </source>
</evidence>
<sequence length="1295" mass="144834">MWMLHRIQCSGHKLGARLKGSYSKTLNHPAFPFTIHPSQTTNPKITSGWCEFLKVQSADKSRPSFVLHDGPPYANGRLHVGHALNKFLKDITVRYKLLCGYSVDFIPGWDCHGLPIELKAIEQSTKCTPQETRTQASLVAHKYIDLQKSTFMDWGILADWSKYYSTMDHTFEKSEIDAFAMLHSKACLLGRYSLAFRGLFIAIYSLYTGPAERSERISLLHLSLCRTALAESELEYNCEHVSPSVYIRVPLFELSLPLSRTVSGSLRPYGLSSVYGVVWTTTPWTLPANEAIVYDPNARYALLKSMHSGDIYIVSGQFSQQLSSMLPGADLKQIEELPGPELLRTCRYLHPIRSITSNSEDNLCPFLPGTYVSETKGTGLVHCAPCHGKEDFLLGQSFHLPMNQLVDDEGCFIPEAGCELAGLRLDDEGTAKILELVRPMLVHQGTIKHSYPYDWRTKTPVITRLSEQWFLDTSALSTAAIEAYNSVDVIPPKHKPSMLPFISSRPRWCISRQRSWGVPIPVLLRKEDGKPIVDQEFIQCISERVAHCGTDFWFNESLETLVPERFWKKWNVSPSGVIKSTDVFDVWFDSGLSWLGVLCKDGSHSLNGKTKTVADLYLEGQDQFRGWFSSSLLLSVALQNCAPYKTLVVHGMTADSEGRKMSKSLGNVVSPEDLLNQNKGCVDILRRCVDILRRWAACSALDSISTVGNKEMNLHSASYRALRNSLRFMLGNLVDFSPISQLAYLRDTQAVKCTNVNQLIFDIIEATSPSSQCQKPGALNCTVLHWLGCLVKSARSEYYPTYRFNALLSEVDQLLSRLSSMYITAVKDILYCDPVDSFDRRMVQTIFLVATESLKMLLSPIIPYLMEECEEAIQRSWKSDALMPSTSHTRSLLERYSLNTLYGGLSSNMPTSDWSTCLSAIEHYASYATLAHACETVHAFYLSLINQMSSELDLNSAPVNPLVGKHVRLHLDPCSETASLQESLQMLHPTRTLGSANSELCRLFRAGSVSWSFGDDARTTKEQDPDIHILSVPYQGSVVRVRLSTAPPDTRCPRCMRFTLSPPAALCIRCELALMPQATETSRQSSSTKVLHSEQNRKSVAYNFTKRKSRIFACKIPDSKVITSERGETLTESQAQLNPSASCRLLAGEPWADARSSIILQRLLGRNRSQDDNGKVGSEKDRAKITGDTTAVRYLFRTTSRKTVADECVHFISHTKTSIFRGKPPHWSGGASENINGLKPHKGQLRAGRVMHGNLVSIFVNIRRNLAITVITARFITSVSTVESCVDVELTLLHP</sequence>
<evidence type="ECO:0000259" key="10">
    <source>
        <dbReference type="Pfam" id="PF00133"/>
    </source>
</evidence>
<evidence type="ECO:0000256" key="1">
    <source>
        <dbReference type="ARBA" id="ARBA00005594"/>
    </source>
</evidence>
<evidence type="ECO:0000313" key="13">
    <source>
        <dbReference type="Proteomes" id="UP000243686"/>
    </source>
</evidence>
<organism evidence="12 13">
    <name type="scientific">Opisthorchis viverrini</name>
    <name type="common">Southeast Asian liver fluke</name>
    <dbReference type="NCBI Taxonomy" id="6198"/>
    <lineage>
        <taxon>Eukaryota</taxon>
        <taxon>Metazoa</taxon>
        <taxon>Spiralia</taxon>
        <taxon>Lophotrochozoa</taxon>
        <taxon>Platyhelminthes</taxon>
        <taxon>Trematoda</taxon>
        <taxon>Digenea</taxon>
        <taxon>Opisthorchiida</taxon>
        <taxon>Opisthorchiata</taxon>
        <taxon>Opisthorchiidae</taxon>
        <taxon>Opisthorchis</taxon>
    </lineage>
</organism>
<evidence type="ECO:0000256" key="9">
    <source>
        <dbReference type="RuleBase" id="RU363035"/>
    </source>
</evidence>
<feature type="non-terminal residue" evidence="12">
    <location>
        <position position="1295"/>
    </location>
</feature>
<reference evidence="12 13" key="1">
    <citation type="submission" date="2015-03" db="EMBL/GenBank/DDBJ databases">
        <title>Draft genome of the nematode, Opisthorchis viverrini.</title>
        <authorList>
            <person name="Mitreva M."/>
        </authorList>
    </citation>
    <scope>NUCLEOTIDE SEQUENCE [LARGE SCALE GENOMIC DNA]</scope>
    <source>
        <strain evidence="12">Khon Kaen</strain>
    </source>
</reference>
<feature type="domain" description="Aminoacyl-tRNA synthetase class Ia" evidence="10">
    <location>
        <begin position="224"/>
        <end position="693"/>
    </location>
</feature>
<dbReference type="GO" id="GO:0005524">
    <property type="term" value="F:ATP binding"/>
    <property type="evidence" value="ECO:0007669"/>
    <property type="project" value="UniProtKB-KW"/>
</dbReference>
<dbReference type="InterPro" id="IPR002300">
    <property type="entry name" value="aa-tRNA-synth_Ia"/>
</dbReference>
<protein>
    <recommendedName>
        <fullName evidence="2">isoleucine--tRNA ligase</fullName>
        <ecNumber evidence="2">6.1.1.5</ecNumber>
    </recommendedName>
    <alternativeName>
        <fullName evidence="8">Isoleucyl-tRNA synthetase</fullName>
    </alternativeName>
</protein>
<evidence type="ECO:0000313" key="12">
    <source>
        <dbReference type="EMBL" id="OON23896.1"/>
    </source>
</evidence>
<dbReference type="GO" id="GO:0005739">
    <property type="term" value="C:mitochondrion"/>
    <property type="evidence" value="ECO:0007669"/>
    <property type="project" value="TreeGrafter"/>
</dbReference>
<keyword evidence="13" id="KW-1185">Reference proteome</keyword>
<keyword evidence="5 9" id="KW-0067">ATP-binding</keyword>
<dbReference type="Gene3D" id="1.10.730.20">
    <property type="match status" value="1"/>
</dbReference>
<dbReference type="SUPFAM" id="SSF52374">
    <property type="entry name" value="Nucleotidylyl transferase"/>
    <property type="match status" value="1"/>
</dbReference>
<keyword evidence="3 9" id="KW-0436">Ligase</keyword>
<name>A0A1S8XB68_OPIVI</name>
<evidence type="ECO:0000259" key="11">
    <source>
        <dbReference type="Pfam" id="PF08264"/>
    </source>
</evidence>
<dbReference type="InterPro" id="IPR014729">
    <property type="entry name" value="Rossmann-like_a/b/a_fold"/>
</dbReference>
<dbReference type="PROSITE" id="PS00178">
    <property type="entry name" value="AA_TRNA_LIGASE_I"/>
    <property type="match status" value="1"/>
</dbReference>
<evidence type="ECO:0000256" key="5">
    <source>
        <dbReference type="ARBA" id="ARBA00022840"/>
    </source>
</evidence>
<keyword evidence="4 9" id="KW-0547">Nucleotide-binding</keyword>
<feature type="domain" description="Methionyl/Valyl/Leucyl/Isoleucyl-tRNA synthetase anticodon-binding" evidence="11">
    <location>
        <begin position="796"/>
        <end position="872"/>
    </location>
</feature>
<accession>A0A1S8XB68</accession>
<evidence type="ECO:0000256" key="7">
    <source>
        <dbReference type="ARBA" id="ARBA00023146"/>
    </source>
</evidence>
<evidence type="ECO:0000256" key="6">
    <source>
        <dbReference type="ARBA" id="ARBA00022917"/>
    </source>
</evidence>
<dbReference type="Pfam" id="PF00133">
    <property type="entry name" value="tRNA-synt_1"/>
    <property type="match status" value="2"/>
</dbReference>
<dbReference type="EC" id="6.1.1.5" evidence="2"/>
<dbReference type="GO" id="GO:0004822">
    <property type="term" value="F:isoleucine-tRNA ligase activity"/>
    <property type="evidence" value="ECO:0007669"/>
    <property type="project" value="UniProtKB-EC"/>
</dbReference>
<evidence type="ECO:0000256" key="8">
    <source>
        <dbReference type="ARBA" id="ARBA00032665"/>
    </source>
</evidence>
<dbReference type="GO" id="GO:0006428">
    <property type="term" value="P:isoleucyl-tRNA aminoacylation"/>
    <property type="evidence" value="ECO:0007669"/>
    <property type="project" value="InterPro"/>
</dbReference>
<dbReference type="Proteomes" id="UP000243686">
    <property type="component" value="Unassembled WGS sequence"/>
</dbReference>
<comment type="similarity">
    <text evidence="1 9">Belongs to the class-I aminoacyl-tRNA synthetase family.</text>
</comment>
<dbReference type="InterPro" id="IPR009080">
    <property type="entry name" value="tRNAsynth_Ia_anticodon-bd"/>
</dbReference>
<dbReference type="PANTHER" id="PTHR42765:SF1">
    <property type="entry name" value="ISOLEUCINE--TRNA LIGASE, MITOCHONDRIAL"/>
    <property type="match status" value="1"/>
</dbReference>
<gene>
    <name evidence="12" type="ORF">X801_00197</name>
</gene>
<evidence type="ECO:0000256" key="4">
    <source>
        <dbReference type="ARBA" id="ARBA00022741"/>
    </source>
</evidence>
<dbReference type="InterPro" id="IPR013155">
    <property type="entry name" value="M/V/L/I-tRNA-synth_anticd-bd"/>
</dbReference>
<keyword evidence="7 9" id="KW-0030">Aminoacyl-tRNA synthetase</keyword>
<feature type="domain" description="Aminoacyl-tRNA synthetase class Ia" evidence="10">
    <location>
        <begin position="52"/>
        <end position="188"/>
    </location>
</feature>
<dbReference type="InterPro" id="IPR002301">
    <property type="entry name" value="Ile-tRNA-ligase"/>
</dbReference>
<proteinExistence type="inferred from homology"/>
<keyword evidence="6 9" id="KW-0648">Protein biosynthesis</keyword>
<dbReference type="InterPro" id="IPR001412">
    <property type="entry name" value="aa-tRNA-synth_I_CS"/>
</dbReference>
<dbReference type="Gene3D" id="3.90.740.10">
    <property type="entry name" value="Valyl/Leucyl/Isoleucyl-tRNA synthetase, editing domain"/>
    <property type="match status" value="1"/>
</dbReference>
<dbReference type="SUPFAM" id="SSF47323">
    <property type="entry name" value="Anticodon-binding domain of a subclass of class I aminoacyl-tRNA synthetases"/>
    <property type="match status" value="1"/>
</dbReference>
<dbReference type="InterPro" id="IPR009008">
    <property type="entry name" value="Val/Leu/Ile-tRNA-synth_edit"/>
</dbReference>
<dbReference type="Pfam" id="PF08264">
    <property type="entry name" value="Anticodon_1"/>
    <property type="match status" value="1"/>
</dbReference>
<evidence type="ECO:0000256" key="3">
    <source>
        <dbReference type="ARBA" id="ARBA00022598"/>
    </source>
</evidence>
<dbReference type="Gene3D" id="1.10.10.830">
    <property type="entry name" value="Ile-tRNA synthetase CP2 domain-like"/>
    <property type="match status" value="1"/>
</dbReference>
<dbReference type="InterPro" id="IPR050081">
    <property type="entry name" value="Ile-tRNA_ligase"/>
</dbReference>
<dbReference type="PRINTS" id="PR00984">
    <property type="entry name" value="TRNASYNTHILE"/>
</dbReference>